<organism evidence="3">
    <name type="scientific">marine metagenome</name>
    <dbReference type="NCBI Taxonomy" id="408172"/>
    <lineage>
        <taxon>unclassified sequences</taxon>
        <taxon>metagenomes</taxon>
        <taxon>ecological metagenomes</taxon>
    </lineage>
</organism>
<evidence type="ECO:0000256" key="1">
    <source>
        <dbReference type="ARBA" id="ARBA00022849"/>
    </source>
</evidence>
<protein>
    <recommendedName>
        <fullName evidence="2">Phosphotyrosine protein phosphatase I domain-containing protein</fullName>
    </recommendedName>
</protein>
<name>A0A382S3A3_9ZZZZ</name>
<accession>A0A382S3A3</accession>
<dbReference type="GO" id="GO:0046685">
    <property type="term" value="P:response to arsenic-containing substance"/>
    <property type="evidence" value="ECO:0007669"/>
    <property type="project" value="UniProtKB-KW"/>
</dbReference>
<keyword evidence="1" id="KW-0059">Arsenical resistance</keyword>
<evidence type="ECO:0000259" key="2">
    <source>
        <dbReference type="SMART" id="SM00226"/>
    </source>
</evidence>
<gene>
    <name evidence="3" type="ORF">METZ01_LOCUS356472</name>
</gene>
<dbReference type="PANTHER" id="PTHR43428:SF1">
    <property type="entry name" value="ARSENATE REDUCTASE"/>
    <property type="match status" value="1"/>
</dbReference>
<dbReference type="InterPro" id="IPR036196">
    <property type="entry name" value="Ptyr_pPase_sf"/>
</dbReference>
<dbReference type="SMART" id="SM00226">
    <property type="entry name" value="LMWPc"/>
    <property type="match status" value="1"/>
</dbReference>
<dbReference type="InterPro" id="IPR023485">
    <property type="entry name" value="Ptyr_pPase"/>
</dbReference>
<dbReference type="CDD" id="cd16345">
    <property type="entry name" value="LMWP_ArsC"/>
    <property type="match status" value="1"/>
</dbReference>
<dbReference type="PANTHER" id="PTHR43428">
    <property type="entry name" value="ARSENATE REDUCTASE"/>
    <property type="match status" value="1"/>
</dbReference>
<dbReference type="Gene3D" id="3.40.50.2300">
    <property type="match status" value="1"/>
</dbReference>
<dbReference type="EMBL" id="UINC01125651">
    <property type="protein sequence ID" value="SVD03618.1"/>
    <property type="molecule type" value="Genomic_DNA"/>
</dbReference>
<evidence type="ECO:0000313" key="3">
    <source>
        <dbReference type="EMBL" id="SVD03618.1"/>
    </source>
</evidence>
<feature type="domain" description="Phosphotyrosine protein phosphatase I" evidence="2">
    <location>
        <begin position="2"/>
        <end position="127"/>
    </location>
</feature>
<proteinExistence type="predicted"/>
<sequence>MKKVLFACVENSCRSQMAEGFANIHGTNILMPFSTGSKASGEVNIKAVIAMAEIGYDLTQHKSKGLGEFTDSKFDYLITLGCKDECPNIETKFRKEWDIPDPKNMKLEDFYKVRDLIEKRVLSLIDEIGQ</sequence>
<dbReference type="Pfam" id="PF01451">
    <property type="entry name" value="LMWPc"/>
    <property type="match status" value="1"/>
</dbReference>
<dbReference type="AlphaFoldDB" id="A0A382S3A3"/>
<dbReference type="SUPFAM" id="SSF52788">
    <property type="entry name" value="Phosphotyrosine protein phosphatases I"/>
    <property type="match status" value="1"/>
</dbReference>
<reference evidence="3" key="1">
    <citation type="submission" date="2018-05" db="EMBL/GenBank/DDBJ databases">
        <authorList>
            <person name="Lanie J.A."/>
            <person name="Ng W.-L."/>
            <person name="Kazmierczak K.M."/>
            <person name="Andrzejewski T.M."/>
            <person name="Davidsen T.M."/>
            <person name="Wayne K.J."/>
            <person name="Tettelin H."/>
            <person name="Glass J.I."/>
            <person name="Rusch D."/>
            <person name="Podicherti R."/>
            <person name="Tsui H.-C.T."/>
            <person name="Winkler M.E."/>
        </authorList>
    </citation>
    <scope>NUCLEOTIDE SEQUENCE</scope>
</reference>